<dbReference type="GO" id="GO:0046390">
    <property type="term" value="P:ribose phosphate biosynthetic process"/>
    <property type="evidence" value="ECO:0007669"/>
    <property type="project" value="EnsemblFungi"/>
</dbReference>
<dbReference type="Gene3D" id="3.40.50.1240">
    <property type="entry name" value="Phosphoglycerate mutase-like"/>
    <property type="match status" value="1"/>
</dbReference>
<reference evidence="4" key="1">
    <citation type="submission" date="2016-05" db="EMBL/GenBank/DDBJ databases">
        <title>Comparative genomics of biotechnologically important yeasts.</title>
        <authorList>
            <consortium name="DOE Joint Genome Institute"/>
            <person name="Riley R."/>
            <person name="Haridas S."/>
            <person name="Wolfe K.H."/>
            <person name="Lopes M.R."/>
            <person name="Hittinger C.T."/>
            <person name="Goker M."/>
            <person name="Salamov A."/>
            <person name="Wisecaver J."/>
            <person name="Long T.M."/>
            <person name="Aerts A.L."/>
            <person name="Barry K."/>
            <person name="Choi C."/>
            <person name="Clum A."/>
            <person name="Coughlan A.Y."/>
            <person name="Deshpande S."/>
            <person name="Douglass A.P."/>
            <person name="Hanson S.J."/>
            <person name="Klenk H.-P."/>
            <person name="Labutti K."/>
            <person name="Lapidus A."/>
            <person name="Lindquist E."/>
            <person name="Lipzen A."/>
            <person name="Meier-Kolthoff J.P."/>
            <person name="Ohm R.A."/>
            <person name="Otillar R.P."/>
            <person name="Pangilinan J."/>
            <person name="Peng Y."/>
            <person name="Rokas A."/>
            <person name="Rosa C.A."/>
            <person name="Scheuner C."/>
            <person name="Sibirny A.A."/>
            <person name="Slot J.C."/>
            <person name="Stielow J.B."/>
            <person name="Sun H."/>
            <person name="Kurtzman C.P."/>
            <person name="Blackwell M."/>
            <person name="Grigoriev I.V."/>
            <person name="Jeffries T.W."/>
        </authorList>
    </citation>
    <scope>NUCLEOTIDE SEQUENCE [LARGE SCALE GENOMIC DNA]</scope>
    <source>
        <strain evidence="4">DSM 1968</strain>
    </source>
</reference>
<feature type="binding site" evidence="2">
    <location>
        <position position="68"/>
    </location>
    <ligand>
        <name>substrate</name>
    </ligand>
</feature>
<dbReference type="PANTHER" id="PTHR48100:SF15">
    <property type="entry name" value="SEDOHEPTULOSE 1,7-BISPHOSPHATASE"/>
    <property type="match status" value="1"/>
</dbReference>
<dbReference type="AlphaFoldDB" id="A0A1D2V9T1"/>
<dbReference type="GO" id="GO:0050278">
    <property type="term" value="F:sedoheptulose-bisphosphatase activity"/>
    <property type="evidence" value="ECO:0007669"/>
    <property type="project" value="EnsemblFungi"/>
</dbReference>
<dbReference type="RefSeq" id="XP_020044707.1">
    <property type="nucleotide sequence ID" value="XM_020190925.1"/>
</dbReference>
<feature type="active site" description="Tele-phosphohistidine intermediate" evidence="1">
    <location>
        <position position="14"/>
    </location>
</feature>
<evidence type="ECO:0000313" key="3">
    <source>
        <dbReference type="EMBL" id="ODV58400.1"/>
    </source>
</evidence>
<dbReference type="OrthoDB" id="4818801at2759"/>
<dbReference type="InterPro" id="IPR029033">
    <property type="entry name" value="His_PPase_superfam"/>
</dbReference>
<gene>
    <name evidence="3" type="ORF">ASCRUDRAFT_39259</name>
</gene>
<dbReference type="Pfam" id="PF00300">
    <property type="entry name" value="His_Phos_1"/>
    <property type="match status" value="1"/>
</dbReference>
<feature type="active site" description="Proton donor/acceptor" evidence="1">
    <location>
        <position position="98"/>
    </location>
</feature>
<dbReference type="FunCoup" id="A0A1D2V9T1">
    <property type="interactions" value="26"/>
</dbReference>
<dbReference type="STRING" id="1344418.A0A1D2V9T1"/>
<sequence>MPSTPTPRVIFIRHGQTAWSKSGQYTSFTDLSLTDYGVKQMKATGKAVVNTIILPENVTKIICSPRKRAKESIDIIMDYISESEKSHIVFEVNENIREWEYGDYEGLLTKEIIQLRKSRGLDDGGKTIWNIWEHGCENGESAIEVETRLKNLAQEIREIHAIAFKEKKPCDIIVVAHGHILRSFTNVWLGKPINRNPQYILNSGGIGVLSYQHNDINEPALELAGAFYVPVEEEAQHTIN</sequence>
<protein>
    <submittedName>
        <fullName evidence="3">Phosphoglycerate mutase-like protein</fullName>
    </submittedName>
</protein>
<evidence type="ECO:0000256" key="2">
    <source>
        <dbReference type="PIRSR" id="PIRSR613078-2"/>
    </source>
</evidence>
<evidence type="ECO:0000256" key="1">
    <source>
        <dbReference type="PIRSR" id="PIRSR613078-1"/>
    </source>
</evidence>
<organism evidence="3 4">
    <name type="scientific">Ascoidea rubescens DSM 1968</name>
    <dbReference type="NCBI Taxonomy" id="1344418"/>
    <lineage>
        <taxon>Eukaryota</taxon>
        <taxon>Fungi</taxon>
        <taxon>Dikarya</taxon>
        <taxon>Ascomycota</taxon>
        <taxon>Saccharomycotina</taxon>
        <taxon>Saccharomycetes</taxon>
        <taxon>Ascoideaceae</taxon>
        <taxon>Ascoidea</taxon>
    </lineage>
</organism>
<dbReference type="InParanoid" id="A0A1D2V9T1"/>
<dbReference type="Proteomes" id="UP000095038">
    <property type="component" value="Unassembled WGS sequence"/>
</dbReference>
<proteinExistence type="predicted"/>
<dbReference type="InterPro" id="IPR013078">
    <property type="entry name" value="His_Pase_superF_clade-1"/>
</dbReference>
<dbReference type="InterPro" id="IPR050275">
    <property type="entry name" value="PGM_Phosphatase"/>
</dbReference>
<name>A0A1D2V9T1_9ASCO</name>
<feature type="binding site" evidence="2">
    <location>
        <begin position="98"/>
        <end position="101"/>
    </location>
    <ligand>
        <name>substrate</name>
    </ligand>
</feature>
<dbReference type="SMART" id="SM00855">
    <property type="entry name" value="PGAM"/>
    <property type="match status" value="1"/>
</dbReference>
<dbReference type="CDD" id="cd07067">
    <property type="entry name" value="HP_PGM_like"/>
    <property type="match status" value="1"/>
</dbReference>
<evidence type="ECO:0000313" key="4">
    <source>
        <dbReference type="Proteomes" id="UP000095038"/>
    </source>
</evidence>
<accession>A0A1D2V9T1</accession>
<keyword evidence="4" id="KW-1185">Reference proteome</keyword>
<dbReference type="GeneID" id="30964561"/>
<dbReference type="PANTHER" id="PTHR48100">
    <property type="entry name" value="BROAD-SPECIFICITY PHOSPHATASE YOR283W-RELATED"/>
    <property type="match status" value="1"/>
</dbReference>
<dbReference type="SUPFAM" id="SSF53254">
    <property type="entry name" value="Phosphoglycerate mutase-like"/>
    <property type="match status" value="1"/>
</dbReference>
<dbReference type="EMBL" id="KV454492">
    <property type="protein sequence ID" value="ODV58400.1"/>
    <property type="molecule type" value="Genomic_DNA"/>
</dbReference>